<keyword evidence="5" id="KW-0238">DNA-binding</keyword>
<evidence type="ECO:0000313" key="12">
    <source>
        <dbReference type="EMBL" id="KAI1890002.1"/>
    </source>
</evidence>
<dbReference type="SUPFAM" id="SSF46785">
    <property type="entry name" value="Winged helix' DNA-binding domain"/>
    <property type="match status" value="1"/>
</dbReference>
<dbReference type="Proteomes" id="UP000829720">
    <property type="component" value="Unassembled WGS sequence"/>
</dbReference>
<dbReference type="OrthoDB" id="60033at2759"/>
<dbReference type="FunFam" id="1.10.10.10:FF:000027">
    <property type="entry name" value="Heat shock transcription factor 1"/>
    <property type="match status" value="1"/>
</dbReference>
<reference evidence="12" key="1">
    <citation type="submission" date="2021-01" db="EMBL/GenBank/DDBJ databases">
        <authorList>
            <person name="Zahm M."/>
            <person name="Roques C."/>
            <person name="Cabau C."/>
            <person name="Klopp C."/>
            <person name="Donnadieu C."/>
            <person name="Jouanno E."/>
            <person name="Lampietro C."/>
            <person name="Louis A."/>
            <person name="Herpin A."/>
            <person name="Echchiki A."/>
            <person name="Berthelot C."/>
            <person name="Parey E."/>
            <person name="Roest-Crollius H."/>
            <person name="Braasch I."/>
            <person name="Postlethwait J."/>
            <person name="Bobe J."/>
            <person name="Montfort J."/>
            <person name="Bouchez O."/>
            <person name="Begum T."/>
            <person name="Mejri S."/>
            <person name="Adams A."/>
            <person name="Chen W.-J."/>
            <person name="Guiguen Y."/>
        </authorList>
    </citation>
    <scope>NUCLEOTIDE SEQUENCE</scope>
    <source>
        <tissue evidence="12">Blood</tissue>
    </source>
</reference>
<proteinExistence type="inferred from homology"/>
<dbReference type="GO" id="GO:0003700">
    <property type="term" value="F:DNA-binding transcription factor activity"/>
    <property type="evidence" value="ECO:0007669"/>
    <property type="project" value="InterPro"/>
</dbReference>
<protein>
    <recommendedName>
        <fullName evidence="11">HSF-type DNA-binding domain-containing protein</fullName>
    </recommendedName>
</protein>
<dbReference type="SMART" id="SM00415">
    <property type="entry name" value="HSF"/>
    <property type="match status" value="1"/>
</dbReference>
<dbReference type="GO" id="GO:0005634">
    <property type="term" value="C:nucleus"/>
    <property type="evidence" value="ECO:0007669"/>
    <property type="project" value="UniProtKB-SubCell"/>
</dbReference>
<dbReference type="EMBL" id="JAERUA010000015">
    <property type="protein sequence ID" value="KAI1890002.1"/>
    <property type="molecule type" value="Genomic_DNA"/>
</dbReference>
<evidence type="ECO:0000256" key="4">
    <source>
        <dbReference type="ARBA" id="ARBA00023016"/>
    </source>
</evidence>
<keyword evidence="4" id="KW-0346">Stress response</keyword>
<dbReference type="PROSITE" id="PS00434">
    <property type="entry name" value="HSF_DOMAIN"/>
    <property type="match status" value="1"/>
</dbReference>
<evidence type="ECO:0000259" key="11">
    <source>
        <dbReference type="PROSITE" id="PS00434"/>
    </source>
</evidence>
<dbReference type="GO" id="GO:0043565">
    <property type="term" value="F:sequence-specific DNA binding"/>
    <property type="evidence" value="ECO:0007669"/>
    <property type="project" value="InterPro"/>
</dbReference>
<feature type="region of interest" description="Disordered" evidence="10">
    <location>
        <begin position="305"/>
        <end position="326"/>
    </location>
</feature>
<evidence type="ECO:0000256" key="7">
    <source>
        <dbReference type="ARBA" id="ARBA00023163"/>
    </source>
</evidence>
<evidence type="ECO:0000256" key="5">
    <source>
        <dbReference type="ARBA" id="ARBA00023125"/>
    </source>
</evidence>
<dbReference type="Gene3D" id="1.10.10.10">
    <property type="entry name" value="Winged helix-like DNA-binding domain superfamily/Winged helix DNA-binding domain"/>
    <property type="match status" value="1"/>
</dbReference>
<evidence type="ECO:0000256" key="9">
    <source>
        <dbReference type="RuleBase" id="RU004020"/>
    </source>
</evidence>
<dbReference type="InterPro" id="IPR036388">
    <property type="entry name" value="WH-like_DNA-bd_sf"/>
</dbReference>
<keyword evidence="3" id="KW-0805">Transcription regulation</keyword>
<name>A0A8T3D1Y7_9TELE</name>
<comment type="similarity">
    <text evidence="2 9">Belongs to the HSF family.</text>
</comment>
<keyword evidence="13" id="KW-1185">Reference proteome</keyword>
<keyword evidence="7" id="KW-0804">Transcription</keyword>
<keyword evidence="6" id="KW-0010">Activator</keyword>
<dbReference type="Pfam" id="PF06546">
    <property type="entry name" value="Vert_HS_TF"/>
    <property type="match status" value="1"/>
</dbReference>
<dbReference type="PANTHER" id="PTHR10015:SF213">
    <property type="entry name" value="HEAT SHOCK FACTOR PROTEIN 4"/>
    <property type="match status" value="1"/>
</dbReference>
<evidence type="ECO:0000256" key="2">
    <source>
        <dbReference type="ARBA" id="ARBA00006403"/>
    </source>
</evidence>
<feature type="domain" description="HSF-type DNA-binding" evidence="11">
    <location>
        <begin position="32"/>
        <end position="56"/>
    </location>
</feature>
<gene>
    <name evidence="12" type="ORF">AGOR_G00168720</name>
</gene>
<evidence type="ECO:0000313" key="13">
    <source>
        <dbReference type="Proteomes" id="UP000829720"/>
    </source>
</evidence>
<dbReference type="PANTHER" id="PTHR10015">
    <property type="entry name" value="HEAT SHOCK TRANSCRIPTION FACTOR"/>
    <property type="match status" value="1"/>
</dbReference>
<dbReference type="Pfam" id="PF00447">
    <property type="entry name" value="HSF_DNA-bind"/>
    <property type="match status" value="1"/>
</dbReference>
<dbReference type="InterPro" id="IPR000232">
    <property type="entry name" value="HSF_DNA-bd"/>
</dbReference>
<comment type="caution">
    <text evidence="12">The sequence shown here is derived from an EMBL/GenBank/DDBJ whole genome shotgun (WGS) entry which is preliminary data.</text>
</comment>
<accession>A0A8T3D1Y7</accession>
<evidence type="ECO:0000256" key="6">
    <source>
        <dbReference type="ARBA" id="ARBA00023159"/>
    </source>
</evidence>
<evidence type="ECO:0000256" key="8">
    <source>
        <dbReference type="ARBA" id="ARBA00023242"/>
    </source>
</evidence>
<sequence length="398" mass="45257">MWLLLITQTQEPEETGTSFHVFDQGRFAKEVLPKYFKHNNMASFVRQLNMYGFRKVVNIEQSGLVKPERDDTEFQHLYFLQGHEHLLEHIKRKVSIVKSEETKVRQEDLSKLLYEVQVLRSQQENMECQIQDMKHQNGVLWREVVSLRQNHTQQQKVMNKLIQFLFSQIQSNTPSTVGMKRKLPLMLDDGSTTPPASKFSHNLPMDPLHEPYYIQSPSTDTASCSNNNALAGGPIISDVTEMSQPSLGMPVQTEESREKCLMLIKEEPVSPGVRGRGENVPMGSCEVCAEPPILPVAMVQSVLEGRSSGAGERRGKRPALERPEVPDSVENVDMSLEDLQLLLRSHQQGMETTANMDPFNPNLPLSEWNFTDMEANLKSYMFQQQDTEAYSGTGCEEQ</sequence>
<evidence type="ECO:0000256" key="1">
    <source>
        <dbReference type="ARBA" id="ARBA00004123"/>
    </source>
</evidence>
<evidence type="ECO:0000256" key="10">
    <source>
        <dbReference type="SAM" id="MobiDB-lite"/>
    </source>
</evidence>
<dbReference type="AlphaFoldDB" id="A0A8T3D1Y7"/>
<dbReference type="PRINTS" id="PR00056">
    <property type="entry name" value="HSFDOMAIN"/>
</dbReference>
<dbReference type="InterPro" id="IPR010542">
    <property type="entry name" value="Vert_HSTF_C"/>
</dbReference>
<keyword evidence="8" id="KW-0539">Nucleus</keyword>
<dbReference type="InterPro" id="IPR036390">
    <property type="entry name" value="WH_DNA-bd_sf"/>
</dbReference>
<evidence type="ECO:0000256" key="3">
    <source>
        <dbReference type="ARBA" id="ARBA00023015"/>
    </source>
</evidence>
<comment type="subcellular location">
    <subcellularLocation>
        <location evidence="1">Nucleus</location>
    </subcellularLocation>
</comment>
<organism evidence="12 13">
    <name type="scientific">Albula goreensis</name>
    <dbReference type="NCBI Taxonomy" id="1534307"/>
    <lineage>
        <taxon>Eukaryota</taxon>
        <taxon>Metazoa</taxon>
        <taxon>Chordata</taxon>
        <taxon>Craniata</taxon>
        <taxon>Vertebrata</taxon>
        <taxon>Euteleostomi</taxon>
        <taxon>Actinopterygii</taxon>
        <taxon>Neopterygii</taxon>
        <taxon>Teleostei</taxon>
        <taxon>Albuliformes</taxon>
        <taxon>Albulidae</taxon>
        <taxon>Albula</taxon>
    </lineage>
</organism>